<evidence type="ECO:0000313" key="3">
    <source>
        <dbReference type="Proteomes" id="UP001058974"/>
    </source>
</evidence>
<reference evidence="2 3" key="1">
    <citation type="journal article" date="2022" name="Nat. Genet.">
        <title>Improved pea reference genome and pan-genome highlight genomic features and evolutionary characteristics.</title>
        <authorList>
            <person name="Yang T."/>
            <person name="Liu R."/>
            <person name="Luo Y."/>
            <person name="Hu S."/>
            <person name="Wang D."/>
            <person name="Wang C."/>
            <person name="Pandey M.K."/>
            <person name="Ge S."/>
            <person name="Xu Q."/>
            <person name="Li N."/>
            <person name="Li G."/>
            <person name="Huang Y."/>
            <person name="Saxena R.K."/>
            <person name="Ji Y."/>
            <person name="Li M."/>
            <person name="Yan X."/>
            <person name="He Y."/>
            <person name="Liu Y."/>
            <person name="Wang X."/>
            <person name="Xiang C."/>
            <person name="Varshney R.K."/>
            <person name="Ding H."/>
            <person name="Gao S."/>
            <person name="Zong X."/>
        </authorList>
    </citation>
    <scope>NUCLEOTIDE SEQUENCE [LARGE SCALE GENOMIC DNA]</scope>
    <source>
        <strain evidence="2 3">cv. Zhongwan 6</strain>
    </source>
</reference>
<dbReference type="Proteomes" id="UP001058974">
    <property type="component" value="Chromosome 3"/>
</dbReference>
<evidence type="ECO:0000259" key="1">
    <source>
        <dbReference type="Pfam" id="PF24924"/>
    </source>
</evidence>
<dbReference type="PANTHER" id="PTHR48154">
    <property type="entry name" value="PROTEIN, PUTATIVE-RELATED"/>
    <property type="match status" value="1"/>
</dbReference>
<evidence type="ECO:0000313" key="2">
    <source>
        <dbReference type="EMBL" id="KAI5430168.1"/>
    </source>
</evidence>
<feature type="non-terminal residue" evidence="2">
    <location>
        <position position="1"/>
    </location>
</feature>
<dbReference type="AlphaFoldDB" id="A0A9D4XZ11"/>
<dbReference type="EMBL" id="JAMSHJ010000003">
    <property type="protein sequence ID" value="KAI5430168.1"/>
    <property type="molecule type" value="Genomic_DNA"/>
</dbReference>
<proteinExistence type="predicted"/>
<organism evidence="2 3">
    <name type="scientific">Pisum sativum</name>
    <name type="common">Garden pea</name>
    <name type="synonym">Lathyrus oleraceus</name>
    <dbReference type="NCBI Taxonomy" id="3888"/>
    <lineage>
        <taxon>Eukaryota</taxon>
        <taxon>Viridiplantae</taxon>
        <taxon>Streptophyta</taxon>
        <taxon>Embryophyta</taxon>
        <taxon>Tracheophyta</taxon>
        <taxon>Spermatophyta</taxon>
        <taxon>Magnoliopsida</taxon>
        <taxon>eudicotyledons</taxon>
        <taxon>Gunneridae</taxon>
        <taxon>Pentapetalae</taxon>
        <taxon>rosids</taxon>
        <taxon>fabids</taxon>
        <taxon>Fabales</taxon>
        <taxon>Fabaceae</taxon>
        <taxon>Papilionoideae</taxon>
        <taxon>50 kb inversion clade</taxon>
        <taxon>NPAAA clade</taxon>
        <taxon>Hologalegina</taxon>
        <taxon>IRL clade</taxon>
        <taxon>Fabeae</taxon>
        <taxon>Lathyrus</taxon>
    </lineage>
</organism>
<dbReference type="PANTHER" id="PTHR48154:SF1">
    <property type="entry name" value="PROTEIN, PUTATIVE-RELATED"/>
    <property type="match status" value="1"/>
</dbReference>
<feature type="non-terminal residue" evidence="2">
    <location>
        <position position="195"/>
    </location>
</feature>
<keyword evidence="3" id="KW-1185">Reference proteome</keyword>
<sequence length="195" mass="22500">ISKEKTCGERNRELKRNIFPKALPYFTCSSFSVTQNRPDYSSKHKTDFISLKFVESRSQISKVHFIPASFHRSKATLKSGTHEGSQHCVGDGFQLSVDHLNDQKFILFTQGNMDFGRRSVKKYNLINPKIDELKKLVSSIADPIGFRDRYGALISLLTLRMEEGLLQTLVQFYDPVYHCFTFPDYQLMPTLEEYA</sequence>
<dbReference type="Pfam" id="PF24924">
    <property type="entry name" value="DUF7745"/>
    <property type="match status" value="1"/>
</dbReference>
<protein>
    <recommendedName>
        <fullName evidence="1">DUF7745 domain-containing protein</fullName>
    </recommendedName>
</protein>
<dbReference type="Gramene" id="Psat03G0466400-T1">
    <property type="protein sequence ID" value="KAI5430168.1"/>
    <property type="gene ID" value="KIW84_034664"/>
</dbReference>
<dbReference type="InterPro" id="IPR056647">
    <property type="entry name" value="DUF7745"/>
</dbReference>
<feature type="domain" description="DUF7745" evidence="1">
    <location>
        <begin position="133"/>
        <end position="195"/>
    </location>
</feature>
<gene>
    <name evidence="2" type="ORF">KIW84_034664</name>
</gene>
<accession>A0A9D4XZ11</accession>
<comment type="caution">
    <text evidence="2">The sequence shown here is derived from an EMBL/GenBank/DDBJ whole genome shotgun (WGS) entry which is preliminary data.</text>
</comment>
<name>A0A9D4XZ11_PEA</name>